<evidence type="ECO:0000256" key="1">
    <source>
        <dbReference type="ARBA" id="ARBA00008334"/>
    </source>
</evidence>
<dbReference type="GO" id="GO:0090110">
    <property type="term" value="P:COPII-coated vesicle cargo loading"/>
    <property type="evidence" value="ECO:0007669"/>
    <property type="project" value="TreeGrafter"/>
</dbReference>
<dbReference type="GO" id="GO:0008270">
    <property type="term" value="F:zinc ion binding"/>
    <property type="evidence" value="ECO:0007669"/>
    <property type="project" value="InterPro"/>
</dbReference>
<reference evidence="8" key="1">
    <citation type="journal article" date="2020" name="Nat. Commun.">
        <title>Genome sequence of the cluster root forming white lupin.</title>
        <authorList>
            <person name="Hufnagel B."/>
            <person name="Marques A."/>
            <person name="Soriano A."/>
            <person name="Marques L."/>
            <person name="Divol F."/>
            <person name="Doumas P."/>
            <person name="Sallet E."/>
            <person name="Mancinotti D."/>
            <person name="Carrere S."/>
            <person name="Marande W."/>
            <person name="Arribat S."/>
            <person name="Keller J."/>
            <person name="Huneau C."/>
            <person name="Blein T."/>
            <person name="Aime D."/>
            <person name="Laguerre M."/>
            <person name="Taylor J."/>
            <person name="Schubert V."/>
            <person name="Nelson M."/>
            <person name="Geu-Flores F."/>
            <person name="Crespi M."/>
            <person name="Gallardo-Guerrero K."/>
            <person name="Delaux P.-M."/>
            <person name="Salse J."/>
            <person name="Berges H."/>
            <person name="Guyot R."/>
            <person name="Gouzy J."/>
            <person name="Peret B."/>
        </authorList>
    </citation>
    <scope>NUCLEOTIDE SEQUENCE [LARGE SCALE GENOMIC DNA]</scope>
    <source>
        <strain evidence="8">cv. Amiga</strain>
    </source>
</reference>
<evidence type="ECO:0000259" key="6">
    <source>
        <dbReference type="Pfam" id="PF04815"/>
    </source>
</evidence>
<accession>A0A6A4NVM3</accession>
<dbReference type="GO" id="GO:0000149">
    <property type="term" value="F:SNARE binding"/>
    <property type="evidence" value="ECO:0007669"/>
    <property type="project" value="TreeGrafter"/>
</dbReference>
<feature type="domain" description="Zinc finger Sec23/Sec24-type" evidence="4">
    <location>
        <begin position="51"/>
        <end position="83"/>
    </location>
</feature>
<proteinExistence type="inferred from homology"/>
<dbReference type="OrthoDB" id="49016at2759"/>
<evidence type="ECO:0000256" key="3">
    <source>
        <dbReference type="ARBA" id="ARBA00022927"/>
    </source>
</evidence>
<keyword evidence="2" id="KW-0813">Transport</keyword>
<evidence type="ECO:0000313" key="7">
    <source>
        <dbReference type="EMBL" id="KAE9593121.1"/>
    </source>
</evidence>
<name>A0A6A4NVM3_LUPAL</name>
<dbReference type="InterPro" id="IPR006895">
    <property type="entry name" value="Znf_Sec23_Sec24"/>
</dbReference>
<dbReference type="SUPFAM" id="SSF81811">
    <property type="entry name" value="Helical domain of Sec23/24"/>
    <property type="match status" value="1"/>
</dbReference>
<organism evidence="7 8">
    <name type="scientific">Lupinus albus</name>
    <name type="common">White lupine</name>
    <name type="synonym">Lupinus termis</name>
    <dbReference type="NCBI Taxonomy" id="3870"/>
    <lineage>
        <taxon>Eukaryota</taxon>
        <taxon>Viridiplantae</taxon>
        <taxon>Streptophyta</taxon>
        <taxon>Embryophyta</taxon>
        <taxon>Tracheophyta</taxon>
        <taxon>Spermatophyta</taxon>
        <taxon>Magnoliopsida</taxon>
        <taxon>eudicotyledons</taxon>
        <taxon>Gunneridae</taxon>
        <taxon>Pentapetalae</taxon>
        <taxon>rosids</taxon>
        <taxon>fabids</taxon>
        <taxon>Fabales</taxon>
        <taxon>Fabaceae</taxon>
        <taxon>Papilionoideae</taxon>
        <taxon>50 kb inversion clade</taxon>
        <taxon>genistoids sensu lato</taxon>
        <taxon>core genistoids</taxon>
        <taxon>Genisteae</taxon>
        <taxon>Lupinus</taxon>
    </lineage>
</organism>
<dbReference type="SUPFAM" id="SSF53300">
    <property type="entry name" value="vWA-like"/>
    <property type="match status" value="1"/>
</dbReference>
<dbReference type="InterPro" id="IPR036465">
    <property type="entry name" value="vWFA_dom_sf"/>
</dbReference>
<evidence type="ECO:0000259" key="5">
    <source>
        <dbReference type="Pfam" id="PF04811"/>
    </source>
</evidence>
<dbReference type="InterPro" id="IPR006900">
    <property type="entry name" value="Sec23/24_helical_dom"/>
</dbReference>
<comment type="similarity">
    <text evidence="1">Belongs to the SEC23/SEC24 family. SEC24 subfamily.</text>
</comment>
<dbReference type="AlphaFoldDB" id="A0A6A4NVM3"/>
<dbReference type="SUPFAM" id="SSF81995">
    <property type="entry name" value="beta-sandwich domain of Sec23/24"/>
    <property type="match status" value="1"/>
</dbReference>
<keyword evidence="8" id="KW-1185">Reference proteome</keyword>
<dbReference type="Proteomes" id="UP000447434">
    <property type="component" value="Chromosome 19"/>
</dbReference>
<dbReference type="Pfam" id="PF04811">
    <property type="entry name" value="Sec23_trunk"/>
    <property type="match status" value="1"/>
</dbReference>
<evidence type="ECO:0000313" key="8">
    <source>
        <dbReference type="Proteomes" id="UP000447434"/>
    </source>
</evidence>
<gene>
    <name evidence="7" type="ORF">Lalb_Chr19g0136431</name>
</gene>
<dbReference type="InterPro" id="IPR036175">
    <property type="entry name" value="Sec23/24_helical_dom_sf"/>
</dbReference>
<keyword evidence="3" id="KW-0653">Protein transport</keyword>
<dbReference type="GO" id="GO:0070971">
    <property type="term" value="C:endoplasmic reticulum exit site"/>
    <property type="evidence" value="ECO:0007669"/>
    <property type="project" value="TreeGrafter"/>
</dbReference>
<dbReference type="InterPro" id="IPR006896">
    <property type="entry name" value="Sec23/24_trunk_dom"/>
</dbReference>
<sequence>MAVRATVSRFPIDTDAREGSGLLWGVTVTPFAAVDENGHSPAYGSGGDILPRCENCYGYFNTFCELEQWSWSCSLCGSVNGLSSDAIERYSRPQSCAEMMSSLVDLELPQEESADGGGAMQACPVYVAAVDLSSSEEFLELTKSALLAALEALAPGSLFGLATFSHKLGLYDVQGPIPVVKNVFIPPDAEGTLPIELEDVMPLLQFLAPVETCKDRIASALETLRPTSSWERTTAAGQGLDGVLLGGRGFGVAMEALCNYLGSEYGNTFALARVFAFLSGPPDYGAGQLDTRRYGEQYASKGEDADRALLPEQTPFYKDLAAVAVQAGVCVDIFAVTNEYTDLASLKFLSIESGGSLFLYTSTEDSTLPQDMYRMLSRPYAFGCVLRMRTSTEFKPGNSYGHFFPDPQYENVQHIICCDSYATYAYDFVFENNVGFSRTLSDVPTIQIAFQYAVVSSPQELSDSEGVSTSRTTHSLKRRLRIRTLQFGVAKNIHELYDSCDPEVMLSLLVHKVILASLEEGVREGRILLQEWLVILTAQYNDAYKLIQSNGSSIRSQIDVAFSQCPQLQPLPRLIFALLRNPLLRFHEEGVHPDYRIYLQCLFSVLDPSSLHRALYPVLTSYATPDKQAYPRHSLSRAALITSGSPIFFLDAFTILIVFYSSTADPTLPFPPPHDCLLRTTINKLKQERCITPKLIFIRGGHDDASIFENFLIEEQDVDGSSLTSVMGFVSFLEDITQKVLEFMR</sequence>
<dbReference type="GO" id="GO:0030127">
    <property type="term" value="C:COPII vesicle coat"/>
    <property type="evidence" value="ECO:0007669"/>
    <property type="project" value="InterPro"/>
</dbReference>
<dbReference type="Pfam" id="PF04815">
    <property type="entry name" value="Sec23_helical"/>
    <property type="match status" value="1"/>
</dbReference>
<evidence type="ECO:0000259" key="4">
    <source>
        <dbReference type="Pfam" id="PF04810"/>
    </source>
</evidence>
<dbReference type="InterPro" id="IPR050550">
    <property type="entry name" value="SEC23_SEC24_subfamily"/>
</dbReference>
<dbReference type="EMBL" id="WOCE01000019">
    <property type="protein sequence ID" value="KAE9593121.1"/>
    <property type="molecule type" value="Genomic_DNA"/>
</dbReference>
<dbReference type="Gene3D" id="3.40.50.410">
    <property type="entry name" value="von Willebrand factor, type A domain"/>
    <property type="match status" value="1"/>
</dbReference>
<comment type="caution">
    <text evidence="7">The sequence shown here is derived from an EMBL/GenBank/DDBJ whole genome shotgun (WGS) entry which is preliminary data.</text>
</comment>
<feature type="domain" description="Sec23/Sec24 helical" evidence="6">
    <location>
        <begin position="501"/>
        <end position="611"/>
    </location>
</feature>
<dbReference type="InterPro" id="IPR036174">
    <property type="entry name" value="Znf_Sec23_Sec24_sf"/>
</dbReference>
<dbReference type="PANTHER" id="PTHR13803">
    <property type="entry name" value="SEC24-RELATED PROTEIN"/>
    <property type="match status" value="1"/>
</dbReference>
<dbReference type="GO" id="GO:0006886">
    <property type="term" value="P:intracellular protein transport"/>
    <property type="evidence" value="ECO:0007669"/>
    <property type="project" value="InterPro"/>
</dbReference>
<dbReference type="PANTHER" id="PTHR13803:SF17">
    <property type="entry name" value="PROTEIN TRANSPORT PROTEIN SEC24"/>
    <property type="match status" value="1"/>
</dbReference>
<dbReference type="Pfam" id="PF04810">
    <property type="entry name" value="zf-Sec23_Sec24"/>
    <property type="match status" value="1"/>
</dbReference>
<feature type="domain" description="Sec23/Sec24 trunk" evidence="5">
    <location>
        <begin position="123"/>
        <end position="375"/>
    </location>
</feature>
<dbReference type="Gene3D" id="1.20.120.730">
    <property type="entry name" value="Sec23/Sec24 helical domain"/>
    <property type="match status" value="1"/>
</dbReference>
<protein>
    <submittedName>
        <fullName evidence="7">Putative von Willebrand factor, type A, Zinc finger, Sec23/Sec24-type, sec23/Sec24, trunk</fullName>
    </submittedName>
</protein>
<dbReference type="SUPFAM" id="SSF82919">
    <property type="entry name" value="Zn-finger domain of Sec23/24"/>
    <property type="match status" value="1"/>
</dbReference>
<evidence type="ECO:0000256" key="2">
    <source>
        <dbReference type="ARBA" id="ARBA00022448"/>
    </source>
</evidence>
<dbReference type="Gene3D" id="2.30.30.380">
    <property type="entry name" value="Zn-finger domain of Sec23/24"/>
    <property type="match status" value="1"/>
</dbReference>